<dbReference type="Gene3D" id="2.30.110.10">
    <property type="entry name" value="Electron Transport, Fmn-binding Protein, Chain A"/>
    <property type="match status" value="1"/>
</dbReference>
<dbReference type="InterPro" id="IPR012349">
    <property type="entry name" value="Split_barrel_FMN-bd"/>
</dbReference>
<dbReference type="EMBL" id="JBBJUP010000012">
    <property type="protein sequence ID" value="MEJ8280412.1"/>
    <property type="molecule type" value="Genomic_DNA"/>
</dbReference>
<gene>
    <name evidence="1" type="ORF">WJX68_15830</name>
</gene>
<reference evidence="1 2" key="1">
    <citation type="submission" date="2024-03" db="EMBL/GenBank/DDBJ databases">
        <title>Draft genome sequence of Pseudonocardia sp. DW16-2.</title>
        <authorList>
            <person name="Duangmal K."/>
        </authorList>
    </citation>
    <scope>NUCLEOTIDE SEQUENCE [LARGE SCALE GENOMIC DNA]</scope>
    <source>
        <strain evidence="1 2">DW16-2</strain>
    </source>
</reference>
<keyword evidence="2" id="KW-1185">Reference proteome</keyword>
<dbReference type="Proteomes" id="UP001364211">
    <property type="component" value="Unassembled WGS sequence"/>
</dbReference>
<comment type="caution">
    <text evidence="1">The sequence shown here is derived from an EMBL/GenBank/DDBJ whole genome shotgun (WGS) entry which is preliminary data.</text>
</comment>
<sequence length="155" mass="17643">MGRSPVQRVVRSLARAPIPVFTAGYGVVFGHRVLMVEHVGRRTGRPRHVVLEVVRRLPDGRVLVPAGLGRTADWFRNVEKNPRVRLWLSRQRGVPATARVLGEAEALDRFAEYRTEHRWTWSLVRRLLTRMPGRAGQPDEALFRSIPLVELTPDG</sequence>
<dbReference type="RefSeq" id="WP_340291518.1">
    <property type="nucleotide sequence ID" value="NZ_JBBJUP010000012.1"/>
</dbReference>
<dbReference type="NCBIfam" id="TIGR00026">
    <property type="entry name" value="hi_GC_TIGR00026"/>
    <property type="match status" value="1"/>
</dbReference>
<proteinExistence type="predicted"/>
<dbReference type="Pfam" id="PF04075">
    <property type="entry name" value="F420H2_quin_red"/>
    <property type="match status" value="1"/>
</dbReference>
<dbReference type="InterPro" id="IPR004378">
    <property type="entry name" value="F420H2_quin_Rdtase"/>
</dbReference>
<accession>A0ABU8T9P0</accession>
<evidence type="ECO:0000313" key="2">
    <source>
        <dbReference type="Proteomes" id="UP001364211"/>
    </source>
</evidence>
<organism evidence="1 2">
    <name type="scientific">Pseudonocardia spirodelae</name>
    <dbReference type="NCBI Taxonomy" id="3133431"/>
    <lineage>
        <taxon>Bacteria</taxon>
        <taxon>Bacillati</taxon>
        <taxon>Actinomycetota</taxon>
        <taxon>Actinomycetes</taxon>
        <taxon>Pseudonocardiales</taxon>
        <taxon>Pseudonocardiaceae</taxon>
        <taxon>Pseudonocardia</taxon>
    </lineage>
</organism>
<evidence type="ECO:0000313" key="1">
    <source>
        <dbReference type="EMBL" id="MEJ8280412.1"/>
    </source>
</evidence>
<name>A0ABU8T9P0_9PSEU</name>
<protein>
    <submittedName>
        <fullName evidence="1">Nitroreductase family deazaflavin-dependent oxidoreductase</fullName>
    </submittedName>
</protein>
<dbReference type="SUPFAM" id="SSF50475">
    <property type="entry name" value="FMN-binding split barrel"/>
    <property type="match status" value="1"/>
</dbReference>